<comment type="caution">
    <text evidence="1">The sequence shown here is derived from an EMBL/GenBank/DDBJ whole genome shotgun (WGS) entry which is preliminary data.</text>
</comment>
<gene>
    <name evidence="1" type="ORF">OMM_11150</name>
</gene>
<protein>
    <submittedName>
        <fullName evidence="1">Uncharacterized protein</fullName>
    </submittedName>
</protein>
<dbReference type="AlphaFoldDB" id="A0A1V1NZ50"/>
<dbReference type="Proteomes" id="UP000189670">
    <property type="component" value="Unassembled WGS sequence"/>
</dbReference>
<organism evidence="1 2">
    <name type="scientific">Candidatus Magnetoglobus multicellularis str. Araruama</name>
    <dbReference type="NCBI Taxonomy" id="890399"/>
    <lineage>
        <taxon>Bacteria</taxon>
        <taxon>Pseudomonadati</taxon>
        <taxon>Thermodesulfobacteriota</taxon>
        <taxon>Desulfobacteria</taxon>
        <taxon>Desulfobacterales</taxon>
        <taxon>Desulfobacteraceae</taxon>
        <taxon>Candidatus Magnetoglobus</taxon>
    </lineage>
</organism>
<accession>A0A1V1NZ50</accession>
<dbReference type="EMBL" id="ATBP01001187">
    <property type="protein sequence ID" value="ETR67850.1"/>
    <property type="molecule type" value="Genomic_DNA"/>
</dbReference>
<proteinExistence type="predicted"/>
<evidence type="ECO:0000313" key="2">
    <source>
        <dbReference type="Proteomes" id="UP000189670"/>
    </source>
</evidence>
<evidence type="ECO:0000313" key="1">
    <source>
        <dbReference type="EMBL" id="ETR67850.1"/>
    </source>
</evidence>
<reference evidence="2" key="1">
    <citation type="submission" date="2012-11" db="EMBL/GenBank/DDBJ databases">
        <authorList>
            <person name="Lucero-Rivera Y.E."/>
            <person name="Tovar-Ramirez D."/>
        </authorList>
    </citation>
    <scope>NUCLEOTIDE SEQUENCE [LARGE SCALE GENOMIC DNA]</scope>
    <source>
        <strain evidence="2">Araruama</strain>
    </source>
</reference>
<name>A0A1V1NZ50_9BACT</name>
<sequence length="130" mass="14711">MCVSSWCKLSTGVLYKITKLENKSMNKSKWDTAQRLARGHFDVEPNIKRIFLLEPLKEQDPNEPIKLLEIVEGTIERGIEPIAFTADPDHGIDYPSMIIEVSPNEYQHICSGQISLTDNGWIVGKELRAA</sequence>